<feature type="region of interest" description="Disordered" evidence="2">
    <location>
        <begin position="15"/>
        <end position="137"/>
    </location>
</feature>
<dbReference type="PANTHER" id="PTHR13245">
    <property type="entry name" value="RRP15-LIKE PROTEIN"/>
    <property type="match status" value="1"/>
</dbReference>
<evidence type="ECO:0000256" key="2">
    <source>
        <dbReference type="SAM" id="MobiDB-lite"/>
    </source>
</evidence>
<name>A0A0A8L2S8_9SACH</name>
<evidence type="ECO:0000313" key="4">
    <source>
        <dbReference type="Proteomes" id="UP000031516"/>
    </source>
</evidence>
<gene>
    <name evidence="3" type="ORF">KLDO_g829</name>
</gene>
<feature type="compositionally biased region" description="Polar residues" evidence="2">
    <location>
        <begin position="15"/>
        <end position="28"/>
    </location>
</feature>
<dbReference type="GO" id="GO:0030687">
    <property type="term" value="C:preribosome, large subunit precursor"/>
    <property type="evidence" value="ECO:0007669"/>
    <property type="project" value="TreeGrafter"/>
</dbReference>
<sequence length="281" mass="31544">MDRLFEVTGCATVRNKQTLQLTQHSTKMGSKGKVTVPISKKSKLNDKSAKAKPVKEISEKKVSQTSKEKSDVESEASSDSEVDDDELDLDQVSSDDESSESEDEDDLPKVNEAEDDDFPRKKKSSKSKHDDGSSTFSSALTNILSSHLKAYDRKDPIMARNKRVLKQNETDKLEQKAKRAILTEKKQLLDKTRKKEIIPVAAANADSDEIREILEKERKLRKVAQKGVVKLFNAILSTQVKTEKEVNESLDGVKNRSDRKELITEVSKEKFFDLVKTAGDS</sequence>
<reference evidence="3 4" key="1">
    <citation type="submission" date="2014-03" db="EMBL/GenBank/DDBJ databases">
        <title>The genome of Kluyveromyces dobzhanskii.</title>
        <authorList>
            <person name="Nystedt B."/>
            <person name="Astrom S."/>
        </authorList>
    </citation>
    <scope>NUCLEOTIDE SEQUENCE [LARGE SCALE GENOMIC DNA]</scope>
    <source>
        <strain evidence="3 4">CBS 2104</strain>
    </source>
</reference>
<feature type="compositionally biased region" description="Basic and acidic residues" evidence="2">
    <location>
        <begin position="43"/>
        <end position="72"/>
    </location>
</feature>
<dbReference type="GO" id="GO:0000460">
    <property type="term" value="P:maturation of 5.8S rRNA"/>
    <property type="evidence" value="ECO:0007669"/>
    <property type="project" value="TreeGrafter"/>
</dbReference>
<evidence type="ECO:0000313" key="3">
    <source>
        <dbReference type="EMBL" id="CDO92509.1"/>
    </source>
</evidence>
<comment type="caution">
    <text evidence="3">The sequence shown here is derived from an EMBL/GenBank/DDBJ whole genome shotgun (WGS) entry which is preliminary data.</text>
</comment>
<accession>A0A0A8L2S8</accession>
<evidence type="ECO:0000256" key="1">
    <source>
        <dbReference type="ARBA" id="ARBA00007462"/>
    </source>
</evidence>
<protein>
    <submittedName>
        <fullName evidence="3">WGS project CCBQ000000000 data, contig 00012</fullName>
    </submittedName>
</protein>
<dbReference type="PANTHER" id="PTHR13245:SF14">
    <property type="entry name" value="RRP15-LIKE PROTEIN"/>
    <property type="match status" value="1"/>
</dbReference>
<keyword evidence="4" id="KW-1185">Reference proteome</keyword>
<dbReference type="InterPro" id="IPR012459">
    <property type="entry name" value="Rrp15"/>
</dbReference>
<feature type="compositionally biased region" description="Acidic residues" evidence="2">
    <location>
        <begin position="73"/>
        <end position="106"/>
    </location>
</feature>
<dbReference type="Pfam" id="PF07890">
    <property type="entry name" value="Rrp15p"/>
    <property type="match status" value="1"/>
</dbReference>
<dbReference type="EMBL" id="CCBQ010000016">
    <property type="protein sequence ID" value="CDO92509.1"/>
    <property type="molecule type" value="Genomic_DNA"/>
</dbReference>
<dbReference type="GO" id="GO:0000470">
    <property type="term" value="P:maturation of LSU-rRNA"/>
    <property type="evidence" value="ECO:0007669"/>
    <property type="project" value="TreeGrafter"/>
</dbReference>
<dbReference type="Proteomes" id="UP000031516">
    <property type="component" value="Unassembled WGS sequence"/>
</dbReference>
<dbReference type="AlphaFoldDB" id="A0A0A8L2S8"/>
<organism evidence="3 4">
    <name type="scientific">Kluyveromyces dobzhanskii CBS 2104</name>
    <dbReference type="NCBI Taxonomy" id="1427455"/>
    <lineage>
        <taxon>Eukaryota</taxon>
        <taxon>Fungi</taxon>
        <taxon>Dikarya</taxon>
        <taxon>Ascomycota</taxon>
        <taxon>Saccharomycotina</taxon>
        <taxon>Saccharomycetes</taxon>
        <taxon>Saccharomycetales</taxon>
        <taxon>Saccharomycetaceae</taxon>
        <taxon>Kluyveromyces</taxon>
    </lineage>
</organism>
<proteinExistence type="inferred from homology"/>
<dbReference type="OrthoDB" id="20949at2759"/>
<comment type="similarity">
    <text evidence="1">Belongs to the RRP15 family.</text>
</comment>